<keyword evidence="6" id="KW-1185">Reference proteome</keyword>
<accession>A0A090KZR2</accession>
<dbReference type="SUPFAM" id="SSF54928">
    <property type="entry name" value="RNA-binding domain, RBD"/>
    <property type="match status" value="1"/>
</dbReference>
<dbReference type="EMBL" id="LN609528">
    <property type="protein sequence ID" value="CEF63020.1"/>
    <property type="molecule type" value="Genomic_DNA"/>
</dbReference>
<evidence type="ECO:0000259" key="3">
    <source>
        <dbReference type="PROSITE" id="PS50102"/>
    </source>
</evidence>
<evidence type="ECO:0000313" key="6">
    <source>
        <dbReference type="Proteomes" id="UP000035682"/>
    </source>
</evidence>
<dbReference type="PROSITE" id="PS50102">
    <property type="entry name" value="RRM"/>
    <property type="match status" value="1"/>
</dbReference>
<dbReference type="OMA" id="MAFCLER"/>
<dbReference type="Proteomes" id="UP000035682">
    <property type="component" value="Unplaced"/>
</dbReference>
<organism evidence="5">
    <name type="scientific">Strongyloides ratti</name>
    <name type="common">Parasitic roundworm</name>
    <dbReference type="NCBI Taxonomy" id="34506"/>
    <lineage>
        <taxon>Eukaryota</taxon>
        <taxon>Metazoa</taxon>
        <taxon>Ecdysozoa</taxon>
        <taxon>Nematoda</taxon>
        <taxon>Chromadorea</taxon>
        <taxon>Rhabditida</taxon>
        <taxon>Tylenchina</taxon>
        <taxon>Panagrolaimomorpha</taxon>
        <taxon>Strongyloidoidea</taxon>
        <taxon>Strongyloididae</taxon>
        <taxon>Strongyloides</taxon>
    </lineage>
</organism>
<dbReference type="Pfam" id="PF00076">
    <property type="entry name" value="RRM_1"/>
    <property type="match status" value="1"/>
</dbReference>
<dbReference type="InterPro" id="IPR006569">
    <property type="entry name" value="CID_dom"/>
</dbReference>
<evidence type="ECO:0000259" key="4">
    <source>
        <dbReference type="PROSITE" id="PS51391"/>
    </source>
</evidence>
<dbReference type="InterPro" id="IPR012677">
    <property type="entry name" value="Nucleotide-bd_a/b_plait_sf"/>
</dbReference>
<dbReference type="InterPro" id="IPR000504">
    <property type="entry name" value="RRM_dom"/>
</dbReference>
<feature type="domain" description="CID" evidence="4">
    <location>
        <begin position="427"/>
        <end position="574"/>
    </location>
</feature>
<dbReference type="SMART" id="SM00582">
    <property type="entry name" value="RPR"/>
    <property type="match status" value="1"/>
</dbReference>
<dbReference type="Gene3D" id="1.25.40.90">
    <property type="match status" value="1"/>
</dbReference>
<reference evidence="5 6" key="1">
    <citation type="submission" date="2014-09" db="EMBL/GenBank/DDBJ databases">
        <authorList>
            <person name="Martin A.A."/>
        </authorList>
    </citation>
    <scope>NUCLEOTIDE SEQUENCE</scope>
    <source>
        <strain evidence="6">ED321</strain>
        <strain evidence="5">ED321 Heterogonic</strain>
    </source>
</reference>
<dbReference type="InterPro" id="IPR035979">
    <property type="entry name" value="RBD_domain_sf"/>
</dbReference>
<dbReference type="AlphaFoldDB" id="A0A090KZR2"/>
<dbReference type="Gene3D" id="3.30.70.330">
    <property type="match status" value="1"/>
</dbReference>
<dbReference type="GO" id="GO:0003723">
    <property type="term" value="F:RNA binding"/>
    <property type="evidence" value="ECO:0007669"/>
    <property type="project" value="UniProtKB-UniRule"/>
</dbReference>
<name>A0A090KZR2_STRRB</name>
<evidence type="ECO:0000313" key="5">
    <source>
        <dbReference type="EMBL" id="CEF63020.1"/>
    </source>
</evidence>
<keyword evidence="1 2" id="KW-0694">RNA-binding</keyword>
<sequence>MNGKRKRSKEDKDKEANELAQQLKIVNDEHSSFKKSKMTFLKAGTINGDSEKNSNLREYITIGDDSSSDVQVAFDENTDNSKYRHKPKDKKQNSYIEIMNENNGLREGITSNTSNPVANVSKAIAISRNNSKKSIPDESTTANLYVQGLPDRINQNKIKETFGSYGPLVQIKILEPPRNQVKNVKRCAFVQFASRKDAERALLGMNNELFDNSPIKISFASAQPYNSIIYWPRPLEIYKFRLERKMPFSANPLPKAENKFKEFGTTLLTSTETNFNSEHYVDRLKTLTLSSVVPVCEPVNKLHKQLIDKFIVDCIENKSRIESFLAQIKKLIDDLPFNDRHRPFFLNLFTHGTVESNYFIWKAFSIMNGDTFDDWMTEYYRIFKDGPVWIPPNSKIKTFNEMPEFLYHTAYNYKEMSSRELRDSGMLLKKDKDDFLVMLSSGNLENTSVVNLLHFCGNHANEAKEVVKCIISFLESSKNYVNILNTWFLISDLIRNYKEGGSSSSKFEKYFIEIMDNVDIIVGKIKLTIDNMENQKSKEELRKKVLSVVTSWQNSEVLDVGILQDISNKLYGIGGDPVNYDSKNQTKPHSKSRTLQARKITASDWKKKYFAEYARKTVK</sequence>
<dbReference type="STRING" id="34506.A0A090KZR2"/>
<dbReference type="eggNOG" id="KOG0151">
    <property type="taxonomic scope" value="Eukaryota"/>
</dbReference>
<dbReference type="RefSeq" id="XP_024502222.1">
    <property type="nucleotide sequence ID" value="XM_024648222.1"/>
</dbReference>
<feature type="domain" description="RRM" evidence="3">
    <location>
        <begin position="142"/>
        <end position="222"/>
    </location>
</feature>
<gene>
    <name evidence="5 7 8" type="ORF">SRAE_1000128600</name>
</gene>
<dbReference type="GeneID" id="36375385"/>
<dbReference type="PROSITE" id="PS51391">
    <property type="entry name" value="CID"/>
    <property type="match status" value="1"/>
</dbReference>
<dbReference type="PANTHER" id="PTHR23140">
    <property type="entry name" value="RNA PROCESSING PROTEIN LD23810P"/>
    <property type="match status" value="1"/>
</dbReference>
<evidence type="ECO:0000256" key="2">
    <source>
        <dbReference type="PROSITE-ProRule" id="PRU00176"/>
    </source>
</evidence>
<evidence type="ECO:0000313" key="7">
    <source>
        <dbReference type="WBParaSite" id="SRAE_1000128600.1"/>
    </source>
</evidence>
<proteinExistence type="predicted"/>
<protein>
    <submittedName>
        <fullName evidence="5">RNA recognition motif domain and CID domain and Nucleotide-binding, alpha-beta plait domain-containing protein</fullName>
    </submittedName>
</protein>
<dbReference type="PANTHER" id="PTHR23140:SF0">
    <property type="entry name" value="U2 SNRNP-ASSOCIATED SURP MOTIF-CONTAINING PROTEIN"/>
    <property type="match status" value="1"/>
</dbReference>
<reference evidence="7" key="2">
    <citation type="submission" date="2020-12" db="UniProtKB">
        <authorList>
            <consortium name="WormBaseParasite"/>
        </authorList>
    </citation>
    <scope>IDENTIFICATION</scope>
</reference>
<dbReference type="OrthoDB" id="377209at2759"/>
<dbReference type="SMART" id="SM00360">
    <property type="entry name" value="RRM"/>
    <property type="match status" value="1"/>
</dbReference>
<dbReference type="InterPro" id="IPR008942">
    <property type="entry name" value="ENTH_VHS"/>
</dbReference>
<evidence type="ECO:0000313" key="8">
    <source>
        <dbReference type="WormBase" id="SRAE_1000128600"/>
    </source>
</evidence>
<dbReference type="InterPro" id="IPR051485">
    <property type="entry name" value="SR-CTD_assoc_factor"/>
</dbReference>
<dbReference type="CTD" id="36375385"/>
<evidence type="ECO:0000256" key="1">
    <source>
        <dbReference type="ARBA" id="ARBA00022884"/>
    </source>
</evidence>
<dbReference type="WormBase" id="SRAE_1000128600">
    <property type="protein sequence ID" value="SRP08905"/>
    <property type="gene ID" value="WBGene00257890"/>
</dbReference>
<dbReference type="Pfam" id="PF04818">
    <property type="entry name" value="CID"/>
    <property type="match status" value="1"/>
</dbReference>
<dbReference type="GO" id="GO:0005634">
    <property type="term" value="C:nucleus"/>
    <property type="evidence" value="ECO:0007669"/>
    <property type="project" value="TreeGrafter"/>
</dbReference>
<dbReference type="WBParaSite" id="SRAE_1000128600.1">
    <property type="protein sequence ID" value="SRAE_1000128600.1"/>
    <property type="gene ID" value="WBGene00257890"/>
</dbReference>